<accession>A0A3E4Z3W0</accession>
<evidence type="ECO:0000256" key="1">
    <source>
        <dbReference type="SAM" id="MobiDB-lite"/>
    </source>
</evidence>
<evidence type="ECO:0008006" key="5">
    <source>
        <dbReference type="Google" id="ProtNLM"/>
    </source>
</evidence>
<comment type="caution">
    <text evidence="3">The sequence shown here is derived from an EMBL/GenBank/DDBJ whole genome shotgun (WGS) entry which is preliminary data.</text>
</comment>
<evidence type="ECO:0000313" key="4">
    <source>
        <dbReference type="Proteomes" id="UP000260814"/>
    </source>
</evidence>
<feature type="compositionally biased region" description="Low complexity" evidence="1">
    <location>
        <begin position="90"/>
        <end position="113"/>
    </location>
</feature>
<reference evidence="3 4" key="1">
    <citation type="submission" date="2018-08" db="EMBL/GenBank/DDBJ databases">
        <title>A genome reference for cultivated species of the human gut microbiota.</title>
        <authorList>
            <person name="Zou Y."/>
            <person name="Xue W."/>
            <person name="Luo G."/>
        </authorList>
    </citation>
    <scope>NUCLEOTIDE SEQUENCE [LARGE SCALE GENOMIC DNA]</scope>
    <source>
        <strain evidence="3 4">OM06-2</strain>
    </source>
</reference>
<keyword evidence="2" id="KW-0732">Signal</keyword>
<sequence>MKYSSAIAILTLAFFSSCSCSTNRDRSMLPENPTNNQTYRDSNGNSWIYNAMLMRWMMSSPGGNTYYYYPSQGYYTNSSGVQVTPPASVSSGITPSRSSYSSSTSGSKSTSKGAVFGSTGRGHSISA</sequence>
<feature type="signal peptide" evidence="2">
    <location>
        <begin position="1"/>
        <end position="21"/>
    </location>
</feature>
<feature type="chain" id="PRO_5017554990" description="Lipoprotein" evidence="2">
    <location>
        <begin position="22"/>
        <end position="127"/>
    </location>
</feature>
<gene>
    <name evidence="3" type="ORF">DXB87_17150</name>
</gene>
<proteinExistence type="predicted"/>
<feature type="region of interest" description="Disordered" evidence="1">
    <location>
        <begin position="83"/>
        <end position="127"/>
    </location>
</feature>
<evidence type="ECO:0000256" key="2">
    <source>
        <dbReference type="SAM" id="SignalP"/>
    </source>
</evidence>
<evidence type="ECO:0000313" key="3">
    <source>
        <dbReference type="EMBL" id="RGM84430.1"/>
    </source>
</evidence>
<organism evidence="3 4">
    <name type="scientific">Phocaeicola plebeius</name>
    <dbReference type="NCBI Taxonomy" id="310297"/>
    <lineage>
        <taxon>Bacteria</taxon>
        <taxon>Pseudomonadati</taxon>
        <taxon>Bacteroidota</taxon>
        <taxon>Bacteroidia</taxon>
        <taxon>Bacteroidales</taxon>
        <taxon>Bacteroidaceae</taxon>
        <taxon>Phocaeicola</taxon>
    </lineage>
</organism>
<name>A0A3E4Z3W0_9BACT</name>
<dbReference type="EMBL" id="QSTW01000043">
    <property type="protein sequence ID" value="RGM84430.1"/>
    <property type="molecule type" value="Genomic_DNA"/>
</dbReference>
<dbReference type="AlphaFoldDB" id="A0A3E4Z3W0"/>
<dbReference type="Proteomes" id="UP000260814">
    <property type="component" value="Unassembled WGS sequence"/>
</dbReference>
<protein>
    <recommendedName>
        <fullName evidence="5">Lipoprotein</fullName>
    </recommendedName>
</protein>
<dbReference type="PROSITE" id="PS51257">
    <property type="entry name" value="PROKAR_LIPOPROTEIN"/>
    <property type="match status" value="1"/>
</dbReference>